<feature type="region of interest" description="Disordered" evidence="1">
    <location>
        <begin position="166"/>
        <end position="193"/>
    </location>
</feature>
<dbReference type="Proteomes" id="UP000006514">
    <property type="component" value="Unassembled WGS sequence"/>
</dbReference>
<evidence type="ECO:0000313" key="3">
    <source>
        <dbReference type="Proteomes" id="UP000006514"/>
    </source>
</evidence>
<name>J0WMR7_AURST</name>
<dbReference type="KEGG" id="adl:AURDEDRAFT_155120"/>
<protein>
    <submittedName>
        <fullName evidence="2">Uncharacterized protein</fullName>
    </submittedName>
</protein>
<keyword evidence="3" id="KW-1185">Reference proteome</keyword>
<reference evidence="3" key="1">
    <citation type="journal article" date="2012" name="Science">
        <title>The Paleozoic origin of enzymatic lignin decomposition reconstructed from 31 fungal genomes.</title>
        <authorList>
            <person name="Floudas D."/>
            <person name="Binder M."/>
            <person name="Riley R."/>
            <person name="Barry K."/>
            <person name="Blanchette R.A."/>
            <person name="Henrissat B."/>
            <person name="Martinez A.T."/>
            <person name="Otillar R."/>
            <person name="Spatafora J.W."/>
            <person name="Yadav J.S."/>
            <person name="Aerts A."/>
            <person name="Benoit I."/>
            <person name="Boyd A."/>
            <person name="Carlson A."/>
            <person name="Copeland A."/>
            <person name="Coutinho P.M."/>
            <person name="de Vries R.P."/>
            <person name="Ferreira P."/>
            <person name="Findley K."/>
            <person name="Foster B."/>
            <person name="Gaskell J."/>
            <person name="Glotzer D."/>
            <person name="Gorecki P."/>
            <person name="Heitman J."/>
            <person name="Hesse C."/>
            <person name="Hori C."/>
            <person name="Igarashi K."/>
            <person name="Jurgens J.A."/>
            <person name="Kallen N."/>
            <person name="Kersten P."/>
            <person name="Kohler A."/>
            <person name="Kuees U."/>
            <person name="Kumar T.K.A."/>
            <person name="Kuo A."/>
            <person name="LaButti K."/>
            <person name="Larrondo L.F."/>
            <person name="Lindquist E."/>
            <person name="Ling A."/>
            <person name="Lombard V."/>
            <person name="Lucas S."/>
            <person name="Lundell T."/>
            <person name="Martin R."/>
            <person name="McLaughlin D.J."/>
            <person name="Morgenstern I."/>
            <person name="Morin E."/>
            <person name="Murat C."/>
            <person name="Nagy L.G."/>
            <person name="Nolan M."/>
            <person name="Ohm R.A."/>
            <person name="Patyshakuliyeva A."/>
            <person name="Rokas A."/>
            <person name="Ruiz-Duenas F.J."/>
            <person name="Sabat G."/>
            <person name="Salamov A."/>
            <person name="Samejima M."/>
            <person name="Schmutz J."/>
            <person name="Slot J.C."/>
            <person name="St John F."/>
            <person name="Stenlid J."/>
            <person name="Sun H."/>
            <person name="Sun S."/>
            <person name="Syed K."/>
            <person name="Tsang A."/>
            <person name="Wiebenga A."/>
            <person name="Young D."/>
            <person name="Pisabarro A."/>
            <person name="Eastwood D.C."/>
            <person name="Martin F."/>
            <person name="Cullen D."/>
            <person name="Grigoriev I.V."/>
            <person name="Hibbett D.S."/>
        </authorList>
    </citation>
    <scope>NUCLEOTIDE SEQUENCE [LARGE SCALE GENOMIC DNA]</scope>
    <source>
        <strain evidence="3">TFB10046</strain>
    </source>
</reference>
<sequence>MPMSTYDSDNEELDERKESTSCTLLTYAVHQRLLAEMKTKPDMVLTFDHDAELLCDWVWPSMDNDIAIEPAALKKVLTNNGIEPPVCFCSRIRNDKLITTPTELIKRNNVWQFSCRRQDGCGYLVKLDAWNPRLATREPLKTLATRPNDWSFTRARWSRLCAETTVGTSGPGQLAPSHDTATSSGGQAVAGPSRTVKSIDHVNGRKAPYNIAADSIEERPEKHALMLSPPRMTLERVRRPYGSVQALPAQPTETSPAPPRAAAPSDHIPGALLDIAYLTTTDGVSAADFNTTFVRCKCGKYVYRAALDTVHPTFCTEGPLSPFLMYNSCCNRSYNEIPTYIGTKRLVLRAANISYTSSPLILRTIATPGRTFSARILQGMEVMLSKPVASCATHKASLWSVLNGMLSVRFLLRAAAKSHLFGLGSSIKTCSLMPIEASDLAPRISTAPTFNDAEKQLFTRTFAFYCALRNTGCCFRPTETSQQSEDDTYDDIDDPDLGNVSADAFLSRNTDDIVRDSRAPKRELCDGHPVLHDKDGRIFIRCSLRRSGALGHLSISGIEQYDTEYLRALLEDDYDTALVHETRAASSGYGPLAPCARVAPASSPATCSDWHRVSGGGIQRGSLVSAGPCTAKCAVYTPRDLHKCPFVAVVCTGPHNHPLPPPVQTPQIVRQFFKDALRSLDWQLSFMTPRRLACNLGFLQRLRTALGWTQSHHPVLSDLHPSLGNHDHVAYLIGSVREAEYPHGTGFKSAVKLLERQASLSAGLLYVRVAKELQLHGKTFRYVICMLPEQSEILRSAKRVSVDTAFRRVRDWKELELETWDDSSHRSITCARVFLNLLSAEAHKLVLQDIYGIVEEDCEAPLQFSYMHGTGWDTVIADEHSGEALGFGQFALWVAVKTLLATNAFTTMSAYEQLSYFYMLCLSHYKRNLRGFNTSIPSNILDAMH</sequence>
<organism evidence="2 3">
    <name type="scientific">Auricularia subglabra (strain TFB-10046 / SS5)</name>
    <name type="common">White-rot fungus</name>
    <name type="synonym">Auricularia delicata (strain TFB10046)</name>
    <dbReference type="NCBI Taxonomy" id="717982"/>
    <lineage>
        <taxon>Eukaryota</taxon>
        <taxon>Fungi</taxon>
        <taxon>Dikarya</taxon>
        <taxon>Basidiomycota</taxon>
        <taxon>Agaricomycotina</taxon>
        <taxon>Agaricomycetes</taxon>
        <taxon>Auriculariales</taxon>
        <taxon>Auriculariaceae</taxon>
        <taxon>Auricularia</taxon>
    </lineage>
</organism>
<dbReference type="OrthoDB" id="3268409at2759"/>
<dbReference type="InParanoid" id="J0WMR7"/>
<evidence type="ECO:0000256" key="1">
    <source>
        <dbReference type="SAM" id="MobiDB-lite"/>
    </source>
</evidence>
<gene>
    <name evidence="2" type="ORF">AURDEDRAFT_155120</name>
</gene>
<dbReference type="AlphaFoldDB" id="J0WMR7"/>
<evidence type="ECO:0000313" key="2">
    <source>
        <dbReference type="EMBL" id="EJD33115.1"/>
    </source>
</evidence>
<dbReference type="eggNOG" id="ENOG502S31A">
    <property type="taxonomic scope" value="Eukaryota"/>
</dbReference>
<accession>J0WMR7</accession>
<proteinExistence type="predicted"/>
<feature type="non-terminal residue" evidence="2">
    <location>
        <position position="945"/>
    </location>
</feature>
<dbReference type="EMBL" id="JH688429">
    <property type="protein sequence ID" value="EJD33115.1"/>
    <property type="molecule type" value="Genomic_DNA"/>
</dbReference>